<sequence length="44" mass="4734">MCKTVGDYCALQHALTPLSFYMAYHFVAVAVASTLVIITLTGVL</sequence>
<proteinExistence type="predicted"/>
<evidence type="ECO:0000313" key="2">
    <source>
        <dbReference type="EMBL" id="CAI9535001.1"/>
    </source>
</evidence>
<keyword evidence="3" id="KW-1185">Reference proteome</keyword>
<keyword evidence="1" id="KW-1133">Transmembrane helix</keyword>
<feature type="transmembrane region" description="Helical" evidence="1">
    <location>
        <begin position="21"/>
        <end position="43"/>
    </location>
</feature>
<dbReference type="EMBL" id="CATNWA010000237">
    <property type="protein sequence ID" value="CAI9535001.1"/>
    <property type="molecule type" value="Genomic_DNA"/>
</dbReference>
<keyword evidence="1" id="KW-0812">Transmembrane</keyword>
<accession>A0ABN9AG73</accession>
<evidence type="ECO:0000256" key="1">
    <source>
        <dbReference type="SAM" id="Phobius"/>
    </source>
</evidence>
<reference evidence="2" key="1">
    <citation type="submission" date="2023-05" db="EMBL/GenBank/DDBJ databases">
        <authorList>
            <person name="Stuckert A."/>
        </authorList>
    </citation>
    <scope>NUCLEOTIDE SEQUENCE</scope>
</reference>
<keyword evidence="1" id="KW-0472">Membrane</keyword>
<name>A0ABN9AG73_9NEOB</name>
<gene>
    <name evidence="2" type="ORF">SPARVUS_LOCUS769702</name>
</gene>
<organism evidence="2 3">
    <name type="scientific">Staurois parvus</name>
    <dbReference type="NCBI Taxonomy" id="386267"/>
    <lineage>
        <taxon>Eukaryota</taxon>
        <taxon>Metazoa</taxon>
        <taxon>Chordata</taxon>
        <taxon>Craniata</taxon>
        <taxon>Vertebrata</taxon>
        <taxon>Euteleostomi</taxon>
        <taxon>Amphibia</taxon>
        <taxon>Batrachia</taxon>
        <taxon>Anura</taxon>
        <taxon>Neobatrachia</taxon>
        <taxon>Ranoidea</taxon>
        <taxon>Ranidae</taxon>
        <taxon>Staurois</taxon>
    </lineage>
</organism>
<protein>
    <submittedName>
        <fullName evidence="2">Uncharacterized protein</fullName>
    </submittedName>
</protein>
<evidence type="ECO:0000313" key="3">
    <source>
        <dbReference type="Proteomes" id="UP001162483"/>
    </source>
</evidence>
<comment type="caution">
    <text evidence="2">The sequence shown here is derived from an EMBL/GenBank/DDBJ whole genome shotgun (WGS) entry which is preliminary data.</text>
</comment>
<dbReference type="Proteomes" id="UP001162483">
    <property type="component" value="Unassembled WGS sequence"/>
</dbReference>